<dbReference type="GO" id="GO:0003959">
    <property type="term" value="F:NADPH dehydrogenase activity"/>
    <property type="evidence" value="ECO:0007669"/>
    <property type="project" value="InterPro"/>
</dbReference>
<evidence type="ECO:0000259" key="6">
    <source>
        <dbReference type="Pfam" id="PF00724"/>
    </source>
</evidence>
<dbReference type="AlphaFoldDB" id="K8WDE6"/>
<keyword evidence="3" id="KW-0288">FMN</keyword>
<keyword evidence="5" id="KW-0560">Oxidoreductase</keyword>
<evidence type="ECO:0000256" key="5">
    <source>
        <dbReference type="ARBA" id="ARBA00023002"/>
    </source>
</evidence>
<dbReference type="SUPFAM" id="SSF51395">
    <property type="entry name" value="FMN-linked oxidoreductases"/>
    <property type="match status" value="1"/>
</dbReference>
<dbReference type="InterPro" id="IPR044152">
    <property type="entry name" value="YqjM-like"/>
</dbReference>
<evidence type="ECO:0000313" key="8">
    <source>
        <dbReference type="Proteomes" id="UP000010290"/>
    </source>
</evidence>
<dbReference type="Proteomes" id="UP000010290">
    <property type="component" value="Chromosome"/>
</dbReference>
<dbReference type="Gene3D" id="3.20.20.70">
    <property type="entry name" value="Aldolase class I"/>
    <property type="match status" value="1"/>
</dbReference>
<reference evidence="7 8" key="1">
    <citation type="journal article" date="2012" name="BMC Genomics">
        <title>Comparative genomics of bacteria in the genus Providencia isolated from wild Drosophila melanogaster.</title>
        <authorList>
            <person name="Galac M.R."/>
            <person name="Lazzaro B.P."/>
        </authorList>
    </citation>
    <scope>NUCLEOTIDE SEQUENCE [LARGE SCALE GENOMIC DNA]</scope>
    <source>
        <strain evidence="7 8">DSM 19967</strain>
    </source>
</reference>
<evidence type="ECO:0000256" key="2">
    <source>
        <dbReference type="ARBA" id="ARBA00022630"/>
    </source>
</evidence>
<dbReference type="GO" id="GO:0010181">
    <property type="term" value="F:FMN binding"/>
    <property type="evidence" value="ECO:0007669"/>
    <property type="project" value="InterPro"/>
</dbReference>
<evidence type="ECO:0000256" key="4">
    <source>
        <dbReference type="ARBA" id="ARBA00022857"/>
    </source>
</evidence>
<accession>K8WDE6</accession>
<keyword evidence="8" id="KW-1185">Reference proteome</keyword>
<gene>
    <name evidence="7" type="ORF">OO7_07759</name>
</gene>
<dbReference type="PANTHER" id="PTHR43303:SF4">
    <property type="entry name" value="NADPH DEHYDROGENASE C23G7.10C-RELATED"/>
    <property type="match status" value="1"/>
</dbReference>
<keyword evidence="2" id="KW-0285">Flavoprotein</keyword>
<dbReference type="GO" id="GO:0050661">
    <property type="term" value="F:NADP binding"/>
    <property type="evidence" value="ECO:0007669"/>
    <property type="project" value="InterPro"/>
</dbReference>
<sequence length="340" mass="37719">MCQYSAIDGMPTAWHNAHYMNLALSGASLVIVEATSVVPEGRITYKDLGLWDDNQANLMKEMLANIRQFANARFGIQLAHAGRKASTDLPWLGGASLSAQDEHGWQTVSASSLPFEGSYLPRALSKEEIQHIIQQFVESAKRAEYAGFDMIEIHAAHGYLLHQFLSPLSNNRQDEYGGSFENRSRLLIEIFHEVKKAISENIAIGVRISATDWIEGGWNLEESIQLAKYLETLQCDYINVSSGGLSGKQQIPVSPNYQVPLAEAIHKQTNMPVIAVGLITEPIQAEAIIATGQADFIAVGRGILFDPRWPWHAAAQLNHTIQVAPQYLRCAPHQFKNLFK</sequence>
<dbReference type="PANTHER" id="PTHR43303">
    <property type="entry name" value="NADPH DEHYDROGENASE C23G7.10C-RELATED"/>
    <property type="match status" value="1"/>
</dbReference>
<dbReference type="EMBL" id="AKKN01000007">
    <property type="protein sequence ID" value="EKT58594.1"/>
    <property type="molecule type" value="Genomic_DNA"/>
</dbReference>
<keyword evidence="4" id="KW-0521">NADP</keyword>
<evidence type="ECO:0000256" key="3">
    <source>
        <dbReference type="ARBA" id="ARBA00022643"/>
    </source>
</evidence>
<evidence type="ECO:0000256" key="1">
    <source>
        <dbReference type="ARBA" id="ARBA00001917"/>
    </source>
</evidence>
<feature type="domain" description="NADH:flavin oxidoreductase/NADH oxidase N-terminal" evidence="6">
    <location>
        <begin position="1"/>
        <end position="318"/>
    </location>
</feature>
<dbReference type="CDD" id="cd02932">
    <property type="entry name" value="OYE_YqiM_FMN"/>
    <property type="match status" value="1"/>
</dbReference>
<protein>
    <submittedName>
        <fullName evidence="7">NADH-dependent flavin oxidoreductase</fullName>
    </submittedName>
</protein>
<comment type="cofactor">
    <cofactor evidence="1">
        <name>FMN</name>
        <dbReference type="ChEBI" id="CHEBI:58210"/>
    </cofactor>
</comment>
<dbReference type="PATRIC" id="fig|1141660.3.peg.1555"/>
<comment type="caution">
    <text evidence="7">The sequence shown here is derived from an EMBL/GenBank/DDBJ whole genome shotgun (WGS) entry which is preliminary data.</text>
</comment>
<dbReference type="InterPro" id="IPR013785">
    <property type="entry name" value="Aldolase_TIM"/>
</dbReference>
<dbReference type="InterPro" id="IPR001155">
    <property type="entry name" value="OxRdtase_FMN_N"/>
</dbReference>
<dbReference type="HOGENOM" id="CLU_012153_2_0_6"/>
<dbReference type="Pfam" id="PF00724">
    <property type="entry name" value="Oxidored_FMN"/>
    <property type="match status" value="1"/>
</dbReference>
<organism evidence="7 8">
    <name type="scientific">Providencia sneebia DSM 19967</name>
    <dbReference type="NCBI Taxonomy" id="1141660"/>
    <lineage>
        <taxon>Bacteria</taxon>
        <taxon>Pseudomonadati</taxon>
        <taxon>Pseudomonadota</taxon>
        <taxon>Gammaproteobacteria</taxon>
        <taxon>Enterobacterales</taxon>
        <taxon>Morganellaceae</taxon>
        <taxon>Providencia</taxon>
    </lineage>
</organism>
<evidence type="ECO:0000313" key="7">
    <source>
        <dbReference type="EMBL" id="EKT58594.1"/>
    </source>
</evidence>
<proteinExistence type="predicted"/>
<name>K8WDE6_9GAMM</name>